<evidence type="ECO:0000256" key="6">
    <source>
        <dbReference type="ARBA" id="ARBA00023157"/>
    </source>
</evidence>
<keyword evidence="7" id="KW-0675">Receptor</keyword>
<keyword evidence="3" id="KW-0732">Signal</keyword>
<dbReference type="SUPFAM" id="SSF49265">
    <property type="entry name" value="Fibronectin type III"/>
    <property type="match status" value="1"/>
</dbReference>
<reference evidence="12" key="1">
    <citation type="submission" date="2019-06" db="EMBL/GenBank/DDBJ databases">
        <authorList>
            <consortium name="Wellcome Sanger Institute Data Sharing"/>
        </authorList>
    </citation>
    <scope>NUCLEOTIDE SEQUENCE [LARGE SCALE GENOMIC DNA]</scope>
</reference>
<dbReference type="Pfam" id="PF00041">
    <property type="entry name" value="fn3"/>
    <property type="match status" value="1"/>
</dbReference>
<evidence type="ECO:0000313" key="12">
    <source>
        <dbReference type="Ensembl" id="ENSSFAP00005018088.1"/>
    </source>
</evidence>
<dbReference type="Proteomes" id="UP000472267">
    <property type="component" value="Chromosome 4"/>
</dbReference>
<keyword evidence="4 10" id="KW-1133">Transmembrane helix</keyword>
<dbReference type="InParanoid" id="A0A672GH18"/>
<evidence type="ECO:0000256" key="3">
    <source>
        <dbReference type="ARBA" id="ARBA00022729"/>
    </source>
</evidence>
<dbReference type="Ensembl" id="ENSSFAT00005018817.1">
    <property type="protein sequence ID" value="ENSSFAP00005018088.1"/>
    <property type="gene ID" value="ENSSFAG00005009566.1"/>
</dbReference>
<dbReference type="InterPro" id="IPR013783">
    <property type="entry name" value="Ig-like_fold"/>
</dbReference>
<feature type="region of interest" description="Disordered" evidence="9">
    <location>
        <begin position="1"/>
        <end position="64"/>
    </location>
</feature>
<evidence type="ECO:0000256" key="8">
    <source>
        <dbReference type="ARBA" id="ARBA00023180"/>
    </source>
</evidence>
<dbReference type="GO" id="GO:0004896">
    <property type="term" value="F:cytokine receptor activity"/>
    <property type="evidence" value="ECO:0007669"/>
    <property type="project" value="TreeGrafter"/>
</dbReference>
<protein>
    <recommendedName>
        <fullName evidence="11">Fibronectin type-III domain-containing protein</fullName>
    </recommendedName>
</protein>
<dbReference type="PROSITE" id="PS50853">
    <property type="entry name" value="FN3"/>
    <property type="match status" value="1"/>
</dbReference>
<dbReference type="CDD" id="cd00063">
    <property type="entry name" value="FN3"/>
    <property type="match status" value="1"/>
</dbReference>
<evidence type="ECO:0000256" key="10">
    <source>
        <dbReference type="SAM" id="Phobius"/>
    </source>
</evidence>
<feature type="compositionally biased region" description="Polar residues" evidence="9">
    <location>
        <begin position="44"/>
        <end position="62"/>
    </location>
</feature>
<dbReference type="SMART" id="SM00060">
    <property type="entry name" value="FN3"/>
    <property type="match status" value="1"/>
</dbReference>
<evidence type="ECO:0000259" key="11">
    <source>
        <dbReference type="PROSITE" id="PS50853"/>
    </source>
</evidence>
<dbReference type="InterPro" id="IPR003961">
    <property type="entry name" value="FN3_dom"/>
</dbReference>
<feature type="transmembrane region" description="Helical" evidence="10">
    <location>
        <begin position="266"/>
        <end position="289"/>
    </location>
</feature>
<reference evidence="12" key="2">
    <citation type="submission" date="2025-08" db="UniProtKB">
        <authorList>
            <consortium name="Ensembl"/>
        </authorList>
    </citation>
    <scope>IDENTIFICATION</scope>
</reference>
<feature type="domain" description="Fibronectin type-III" evidence="11">
    <location>
        <begin position="163"/>
        <end position="261"/>
    </location>
</feature>
<dbReference type="AlphaFoldDB" id="A0A672GH18"/>
<accession>A0A672GH18</accession>
<dbReference type="PANTHER" id="PTHR23037">
    <property type="entry name" value="CYTOKINE RECEPTOR"/>
    <property type="match status" value="1"/>
</dbReference>
<evidence type="ECO:0000256" key="7">
    <source>
        <dbReference type="ARBA" id="ARBA00023170"/>
    </source>
</evidence>
<reference evidence="12" key="3">
    <citation type="submission" date="2025-09" db="UniProtKB">
        <authorList>
            <consortium name="Ensembl"/>
        </authorList>
    </citation>
    <scope>IDENTIFICATION</scope>
</reference>
<evidence type="ECO:0000256" key="5">
    <source>
        <dbReference type="ARBA" id="ARBA00023136"/>
    </source>
</evidence>
<dbReference type="InterPro" id="IPR015152">
    <property type="entry name" value="Growth/epo_recpt_lig-bind"/>
</dbReference>
<feature type="compositionally biased region" description="Basic and acidic residues" evidence="9">
    <location>
        <begin position="374"/>
        <end position="395"/>
    </location>
</feature>
<keyword evidence="2 10" id="KW-0812">Transmembrane</keyword>
<name>A0A672GH18_SALFA</name>
<evidence type="ECO:0000256" key="9">
    <source>
        <dbReference type="SAM" id="MobiDB-lite"/>
    </source>
</evidence>
<evidence type="ECO:0000256" key="4">
    <source>
        <dbReference type="ARBA" id="ARBA00022989"/>
    </source>
</evidence>
<feature type="compositionally biased region" description="Low complexity" evidence="9">
    <location>
        <begin position="19"/>
        <end position="30"/>
    </location>
</feature>
<comment type="subcellular location">
    <subcellularLocation>
        <location evidence="1">Membrane</location>
        <topology evidence="1">Single-pass type I membrane protein</topology>
    </subcellularLocation>
</comment>
<dbReference type="Pfam" id="PF09067">
    <property type="entry name" value="EpoR_lig-bind"/>
    <property type="match status" value="1"/>
</dbReference>
<dbReference type="Gene3D" id="2.60.40.10">
    <property type="entry name" value="Immunoglobulins"/>
    <property type="match status" value="1"/>
</dbReference>
<dbReference type="InterPro" id="IPR036116">
    <property type="entry name" value="FN3_sf"/>
</dbReference>
<keyword evidence="6" id="KW-1015">Disulfide bond</keyword>
<evidence type="ECO:0000313" key="13">
    <source>
        <dbReference type="Proteomes" id="UP000472267"/>
    </source>
</evidence>
<dbReference type="PANTHER" id="PTHR23037:SF28">
    <property type="entry name" value="ERYTHROPOIETIN RECEPTOR"/>
    <property type="match status" value="1"/>
</dbReference>
<keyword evidence="5 10" id="KW-0472">Membrane</keyword>
<evidence type="ECO:0000256" key="2">
    <source>
        <dbReference type="ARBA" id="ARBA00022692"/>
    </source>
</evidence>
<organism evidence="12 13">
    <name type="scientific">Salarias fasciatus</name>
    <name type="common">Jewelled blenny</name>
    <name type="synonym">Blennius fasciatus</name>
    <dbReference type="NCBI Taxonomy" id="181472"/>
    <lineage>
        <taxon>Eukaryota</taxon>
        <taxon>Metazoa</taxon>
        <taxon>Chordata</taxon>
        <taxon>Craniata</taxon>
        <taxon>Vertebrata</taxon>
        <taxon>Euteleostomi</taxon>
        <taxon>Actinopterygii</taxon>
        <taxon>Neopterygii</taxon>
        <taxon>Teleostei</taxon>
        <taxon>Neoteleostei</taxon>
        <taxon>Acanthomorphata</taxon>
        <taxon>Ovalentaria</taxon>
        <taxon>Blenniimorphae</taxon>
        <taxon>Blenniiformes</taxon>
        <taxon>Blennioidei</taxon>
        <taxon>Blenniidae</taxon>
        <taxon>Salariinae</taxon>
        <taxon>Salarias</taxon>
    </lineage>
</organism>
<keyword evidence="13" id="KW-1185">Reference proteome</keyword>
<feature type="compositionally biased region" description="Basic residues" evidence="9">
    <location>
        <begin position="1"/>
        <end position="12"/>
    </location>
</feature>
<feature type="region of interest" description="Disordered" evidence="9">
    <location>
        <begin position="357"/>
        <end position="405"/>
    </location>
</feature>
<dbReference type="GO" id="GO:0009897">
    <property type="term" value="C:external side of plasma membrane"/>
    <property type="evidence" value="ECO:0007669"/>
    <property type="project" value="TreeGrafter"/>
</dbReference>
<gene>
    <name evidence="12" type="primary">epor</name>
</gene>
<evidence type="ECO:0000256" key="1">
    <source>
        <dbReference type="ARBA" id="ARBA00004479"/>
    </source>
</evidence>
<keyword evidence="8" id="KW-0325">Glycoprotein</keyword>
<sequence>MTSRASGRKMRRGPALWISTPSHTPTSESPVHIQPLNPTPADGQVQNRKNTWRQPGTHSGDCSISEPKVETMERKNSEVETFSVECKSCFTPPSLPLLVSLSRNENSSRCPLRVVPASGGKRHFVCHLDRTQMFVQMDIEVHREGMMIHNRSLMVDLVLLLDPPANVTVRSTSQQGQLNVSWIPPPLKYMDDSMMYEILYGPADGQAKQVKDARASSQVILRGLQASTKYRVQVRVKLDGISYSGYWSAWSDPVFMQTLPAELDPLILSLMLIISFILLLLSVAMLLSFQRLITKKLWPTIPTPDGKFQGLFSVYEGDFEEWLGHTNGGFWLTPASVYSEECPSPLEVLSELSVCPDLSSPPLPPKISRASTGGRKDDKDARKGLDERAPLERGDSGLSDGWRPTTHDPWLMDRLRGLHQHPVPRSQSSLLESHDAYVTLNGNNRGEDEHLDNIFEENLPLEVLFAGKKATLCESHSDLGSVQQSSGSGRLSSQSSFEYPNHAWLSKDPGYTYMAVADSGVSMDYSPMSRVDDIGKVVVYANDYKNEIPAQRRNFLPRQYPVHHDA</sequence>
<proteinExistence type="predicted"/>